<dbReference type="InterPro" id="IPR045865">
    <property type="entry name" value="ACT-like_dom_sf"/>
</dbReference>
<dbReference type="PROSITE" id="PS51171">
    <property type="entry name" value="PREPHENATE_DEHYDR_3"/>
    <property type="match status" value="1"/>
</dbReference>
<dbReference type="Gene3D" id="3.30.70.260">
    <property type="match status" value="1"/>
</dbReference>
<evidence type="ECO:0000256" key="1">
    <source>
        <dbReference type="ARBA" id="ARBA00004741"/>
    </source>
</evidence>
<dbReference type="GO" id="GO:0005737">
    <property type="term" value="C:cytoplasm"/>
    <property type="evidence" value="ECO:0007669"/>
    <property type="project" value="TreeGrafter"/>
</dbReference>
<dbReference type="PROSITE" id="PS00857">
    <property type="entry name" value="PREPHENATE_DEHYDR_1"/>
    <property type="match status" value="1"/>
</dbReference>
<dbReference type="PANTHER" id="PTHR21022">
    <property type="entry name" value="PREPHENATE DEHYDRATASE P PROTEIN"/>
    <property type="match status" value="1"/>
</dbReference>
<sequence>MKRIAYLGPVGTVSQEAVRYFFAGEEHEFIPYKLISDVCMATVTGETDLSVIPIENTIDGSVRLHMDWLVSEEVNLPIQAEWVYPSIQNLIGHRQDAGSDSDKPDYSGIKKVISIDVAIAQCRSFLKEHLPNAELVYVSSTAEGVLMVKDHPNGGTAAIGTRLAAEQYGLDVLASNITDHDNNYTRFILIGRDRPALKPAQNVKTTILVTLPEDYPGALHQVLSAFAWRRINLSKIESRPTKLRLGSYYFYIDIEMSMDTVLLPSALAEIEAIGCQVRLMGSYPSYSYHNAEVQ</sequence>
<dbReference type="RefSeq" id="WP_315606769.1">
    <property type="nucleotide sequence ID" value="NZ_CP130318.1"/>
</dbReference>
<dbReference type="GO" id="GO:0009094">
    <property type="term" value="P:L-phenylalanine biosynthetic process"/>
    <property type="evidence" value="ECO:0007669"/>
    <property type="project" value="UniProtKB-KW"/>
</dbReference>
<evidence type="ECO:0000256" key="8">
    <source>
        <dbReference type="ARBA" id="ARBA00047848"/>
    </source>
</evidence>
<proteinExistence type="predicted"/>
<evidence type="ECO:0000256" key="5">
    <source>
        <dbReference type="ARBA" id="ARBA00023141"/>
    </source>
</evidence>
<evidence type="ECO:0000313" key="13">
    <source>
        <dbReference type="EMBL" id="WNQ12989.1"/>
    </source>
</evidence>
<dbReference type="Pfam" id="PF01842">
    <property type="entry name" value="ACT"/>
    <property type="match status" value="1"/>
</dbReference>
<dbReference type="EMBL" id="CP130318">
    <property type="protein sequence ID" value="WNQ12989.1"/>
    <property type="molecule type" value="Genomic_DNA"/>
</dbReference>
<dbReference type="PANTHER" id="PTHR21022:SF19">
    <property type="entry name" value="PREPHENATE DEHYDRATASE-RELATED"/>
    <property type="match status" value="1"/>
</dbReference>
<reference evidence="13 14" key="1">
    <citation type="submission" date="2022-02" db="EMBL/GenBank/DDBJ databases">
        <title>Paenibacillus sp. MBLB1776 Whole Genome Shotgun Sequencing.</title>
        <authorList>
            <person name="Hwang C.Y."/>
            <person name="Cho E.-S."/>
            <person name="Seo M.-J."/>
        </authorList>
    </citation>
    <scope>NUCLEOTIDE SEQUENCE [LARGE SCALE GENOMIC DNA]</scope>
    <source>
        <strain evidence="13 14">MBLB1776</strain>
    </source>
</reference>
<dbReference type="GO" id="GO:0004664">
    <property type="term" value="F:prephenate dehydratase activity"/>
    <property type="evidence" value="ECO:0007669"/>
    <property type="project" value="UniProtKB-UniRule"/>
</dbReference>
<keyword evidence="6 10" id="KW-0584">Phenylalanine biosynthesis</keyword>
<dbReference type="InterPro" id="IPR008242">
    <property type="entry name" value="Chor_mutase/pphenate_deHydtase"/>
</dbReference>
<evidence type="ECO:0000259" key="11">
    <source>
        <dbReference type="PROSITE" id="PS51171"/>
    </source>
</evidence>
<dbReference type="EC" id="4.2.1.51" evidence="2 10"/>
<evidence type="ECO:0000259" key="12">
    <source>
        <dbReference type="PROSITE" id="PS51671"/>
    </source>
</evidence>
<gene>
    <name evidence="10 13" type="primary">pheA</name>
    <name evidence="13" type="ORF">MJA45_08165</name>
</gene>
<feature type="domain" description="Prephenate dehydratase" evidence="11">
    <location>
        <begin position="3"/>
        <end position="192"/>
    </location>
</feature>
<dbReference type="FunFam" id="3.30.70.260:FF:000012">
    <property type="entry name" value="Prephenate dehydratase"/>
    <property type="match status" value="1"/>
</dbReference>
<evidence type="ECO:0000256" key="3">
    <source>
        <dbReference type="ARBA" id="ARBA00021872"/>
    </source>
</evidence>
<feature type="site" description="Essential for prephenate dehydratase activity" evidence="9">
    <location>
        <position position="185"/>
    </location>
</feature>
<dbReference type="NCBIfam" id="NF008865">
    <property type="entry name" value="PRK11898.1"/>
    <property type="match status" value="1"/>
</dbReference>
<protein>
    <recommendedName>
        <fullName evidence="3 10">Prephenate dehydratase</fullName>
        <shortName evidence="10">PDT</shortName>
        <ecNumber evidence="2 10">4.2.1.51</ecNumber>
    </recommendedName>
</protein>
<dbReference type="PROSITE" id="PS51671">
    <property type="entry name" value="ACT"/>
    <property type="match status" value="1"/>
</dbReference>
<dbReference type="AlphaFoldDB" id="A0AA96RJ92"/>
<dbReference type="InterPro" id="IPR002912">
    <property type="entry name" value="ACT_dom"/>
</dbReference>
<dbReference type="Gene3D" id="3.40.190.10">
    <property type="entry name" value="Periplasmic binding protein-like II"/>
    <property type="match status" value="2"/>
</dbReference>
<evidence type="ECO:0000256" key="7">
    <source>
        <dbReference type="ARBA" id="ARBA00023239"/>
    </source>
</evidence>
<evidence type="ECO:0000256" key="4">
    <source>
        <dbReference type="ARBA" id="ARBA00022605"/>
    </source>
</evidence>
<feature type="domain" description="ACT" evidence="12">
    <location>
        <begin position="207"/>
        <end position="284"/>
    </location>
</feature>
<dbReference type="PIRSF" id="PIRSF001500">
    <property type="entry name" value="Chor_mut_pdt_Ppr"/>
    <property type="match status" value="1"/>
</dbReference>
<dbReference type="Pfam" id="PF00800">
    <property type="entry name" value="PDT"/>
    <property type="match status" value="1"/>
</dbReference>
<dbReference type="InterPro" id="IPR018528">
    <property type="entry name" value="Preph_deHydtase_CS"/>
</dbReference>
<dbReference type="PROSITE" id="PS00858">
    <property type="entry name" value="PREPHENATE_DEHYDR_2"/>
    <property type="match status" value="1"/>
</dbReference>
<comment type="catalytic activity">
    <reaction evidence="8 10">
        <text>prephenate + H(+) = 3-phenylpyruvate + CO2 + H2O</text>
        <dbReference type="Rhea" id="RHEA:21648"/>
        <dbReference type="ChEBI" id="CHEBI:15377"/>
        <dbReference type="ChEBI" id="CHEBI:15378"/>
        <dbReference type="ChEBI" id="CHEBI:16526"/>
        <dbReference type="ChEBI" id="CHEBI:18005"/>
        <dbReference type="ChEBI" id="CHEBI:29934"/>
        <dbReference type="EC" id="4.2.1.51"/>
    </reaction>
</comment>
<evidence type="ECO:0000256" key="10">
    <source>
        <dbReference type="RuleBase" id="RU361254"/>
    </source>
</evidence>
<accession>A0AA96RJ92</accession>
<evidence type="ECO:0000256" key="2">
    <source>
        <dbReference type="ARBA" id="ARBA00013147"/>
    </source>
</evidence>
<dbReference type="Proteomes" id="UP001305702">
    <property type="component" value="Chromosome"/>
</dbReference>
<dbReference type="SUPFAM" id="SSF53850">
    <property type="entry name" value="Periplasmic binding protein-like II"/>
    <property type="match status" value="1"/>
</dbReference>
<evidence type="ECO:0000313" key="14">
    <source>
        <dbReference type="Proteomes" id="UP001305702"/>
    </source>
</evidence>
<keyword evidence="4 10" id="KW-0028">Amino-acid biosynthesis</keyword>
<dbReference type="SUPFAM" id="SSF55021">
    <property type="entry name" value="ACT-like"/>
    <property type="match status" value="1"/>
</dbReference>
<dbReference type="CDD" id="cd13633">
    <property type="entry name" value="PBP2_Sa-PDT_like"/>
    <property type="match status" value="1"/>
</dbReference>
<organism evidence="13 14">
    <name type="scientific">Paenibacillus aurantius</name>
    <dbReference type="NCBI Taxonomy" id="2918900"/>
    <lineage>
        <taxon>Bacteria</taxon>
        <taxon>Bacillati</taxon>
        <taxon>Bacillota</taxon>
        <taxon>Bacilli</taxon>
        <taxon>Bacillales</taxon>
        <taxon>Paenibacillaceae</taxon>
        <taxon>Paenibacillus</taxon>
    </lineage>
</organism>
<evidence type="ECO:0000256" key="9">
    <source>
        <dbReference type="PIRSR" id="PIRSR001500-2"/>
    </source>
</evidence>
<evidence type="ECO:0000256" key="6">
    <source>
        <dbReference type="ARBA" id="ARBA00023222"/>
    </source>
</evidence>
<keyword evidence="14" id="KW-1185">Reference proteome</keyword>
<dbReference type="CDD" id="cd04905">
    <property type="entry name" value="ACT_CM-PDT"/>
    <property type="match status" value="1"/>
</dbReference>
<name>A0AA96RJ92_9BACL</name>
<dbReference type="KEGG" id="paun:MJA45_08165"/>
<dbReference type="InterPro" id="IPR001086">
    <property type="entry name" value="Preph_deHydtase"/>
</dbReference>
<keyword evidence="5 10" id="KW-0057">Aromatic amino acid biosynthesis</keyword>
<comment type="pathway">
    <text evidence="1 10">Amino-acid biosynthesis; L-phenylalanine biosynthesis; phenylpyruvate from prephenate: step 1/1.</text>
</comment>
<keyword evidence="7 10" id="KW-0456">Lyase</keyword>